<evidence type="ECO:0000256" key="1">
    <source>
        <dbReference type="SAM" id="MobiDB-lite"/>
    </source>
</evidence>
<dbReference type="Proteomes" id="UP000249605">
    <property type="component" value="Chromosome"/>
</dbReference>
<gene>
    <name evidence="3" type="ORF">DM194_05775</name>
</gene>
<organism evidence="3 4">
    <name type="scientific">Azospirillum ramasamyi</name>
    <dbReference type="NCBI Taxonomy" id="682998"/>
    <lineage>
        <taxon>Bacteria</taxon>
        <taxon>Pseudomonadati</taxon>
        <taxon>Pseudomonadota</taxon>
        <taxon>Alphaproteobacteria</taxon>
        <taxon>Rhodospirillales</taxon>
        <taxon>Azospirillaceae</taxon>
        <taxon>Azospirillum</taxon>
    </lineage>
</organism>
<evidence type="ECO:0000313" key="3">
    <source>
        <dbReference type="EMBL" id="AWU93815.1"/>
    </source>
</evidence>
<feature type="compositionally biased region" description="Polar residues" evidence="1">
    <location>
        <begin position="8"/>
        <end position="18"/>
    </location>
</feature>
<accession>A0A2U9S2E3</accession>
<reference evidence="3 4" key="1">
    <citation type="journal article" date="2019" name="Int. J. Syst. Evol. Microbiol.">
        <title>Azospirillum ramasamyi sp. nov., a novel diazotrophic bacterium isolated from fermented bovine products.</title>
        <authorList>
            <person name="Anandham R."/>
            <person name="Heo J."/>
            <person name="Krishnamoorthy R."/>
            <person name="SenthilKumar M."/>
            <person name="Gopal N.O."/>
            <person name="Kim S.J."/>
            <person name="Kwon S.W."/>
        </authorList>
    </citation>
    <scope>NUCLEOTIDE SEQUENCE [LARGE SCALE GENOMIC DNA]</scope>
    <source>
        <strain evidence="3 4">M2T2B2</strain>
    </source>
</reference>
<dbReference type="KEGG" id="azm:DM194_05775"/>
<keyword evidence="2" id="KW-1133">Transmembrane helix</keyword>
<feature type="region of interest" description="Disordered" evidence="1">
    <location>
        <begin position="1"/>
        <end position="24"/>
    </location>
</feature>
<keyword evidence="2" id="KW-0812">Transmembrane</keyword>
<keyword evidence="2" id="KW-0472">Membrane</keyword>
<feature type="transmembrane region" description="Helical" evidence="2">
    <location>
        <begin position="54"/>
        <end position="73"/>
    </location>
</feature>
<evidence type="ECO:0000313" key="4">
    <source>
        <dbReference type="Proteomes" id="UP000249605"/>
    </source>
</evidence>
<name>A0A2U9S2E3_9PROT</name>
<dbReference type="OrthoDB" id="7303741at2"/>
<dbReference type="RefSeq" id="WP_111066354.1">
    <property type="nucleotide sequence ID" value="NZ_CP029829.1"/>
</dbReference>
<sequence>MLAGKPTSGPTSGRTAQSHGAGPAGAGLLTLRGGRAGGGLWSREGQANPHNGSILLLLSLFLLLLVFFIVLNAHSVQTVQKVKAVAASLERTFPSFVIDPRLRDGTEPVASRAGTVFAVQRLDGFGTLFATEIAVAKVEVVAPGQLLEVRLPADDLFVPGTMMLRPDRQGLIDRIADALRQSLQGERVELDALLGIGPTAAPSQAPGPVARAGALARALIANGAPARNVTVGIERGEPGGVRLLFSLRWDEDGAAKRRPEERK</sequence>
<dbReference type="AlphaFoldDB" id="A0A2U9S2E3"/>
<dbReference type="EMBL" id="CP029829">
    <property type="protein sequence ID" value="AWU93815.1"/>
    <property type="molecule type" value="Genomic_DNA"/>
</dbReference>
<keyword evidence="4" id="KW-1185">Reference proteome</keyword>
<proteinExistence type="predicted"/>
<evidence type="ECO:0000256" key="2">
    <source>
        <dbReference type="SAM" id="Phobius"/>
    </source>
</evidence>
<protein>
    <submittedName>
        <fullName evidence="3">Uncharacterized protein</fullName>
    </submittedName>
</protein>